<dbReference type="OrthoDB" id="6751426at2"/>
<protein>
    <submittedName>
        <fullName evidence="1">Uncharacterized protein</fullName>
    </submittedName>
</protein>
<reference evidence="2" key="1">
    <citation type="submission" date="2019-04" db="EMBL/GenBank/DDBJ databases">
        <title>Genome sequence of Pseudomonas putida 1290, an auxin catabolizing strain.</title>
        <authorList>
            <person name="Laird T.S."/>
            <person name="Leveau J.H.J."/>
        </authorList>
    </citation>
    <scope>NUCLEOTIDE SEQUENCE [LARGE SCALE GENOMIC DNA]</scope>
    <source>
        <strain evidence="2">1290</strain>
    </source>
</reference>
<proteinExistence type="predicted"/>
<dbReference type="AlphaFoldDB" id="A0A4D6X6U2"/>
<organism evidence="1 2">
    <name type="scientific">Pseudomonas putida</name>
    <name type="common">Arthrobacter siderocapsulatus</name>
    <dbReference type="NCBI Taxonomy" id="303"/>
    <lineage>
        <taxon>Bacteria</taxon>
        <taxon>Pseudomonadati</taxon>
        <taxon>Pseudomonadota</taxon>
        <taxon>Gammaproteobacteria</taxon>
        <taxon>Pseudomonadales</taxon>
        <taxon>Pseudomonadaceae</taxon>
        <taxon>Pseudomonas</taxon>
    </lineage>
</organism>
<evidence type="ECO:0000313" key="2">
    <source>
        <dbReference type="Proteomes" id="UP000298551"/>
    </source>
</evidence>
<dbReference type="EMBL" id="CP039371">
    <property type="protein sequence ID" value="QCI11372.1"/>
    <property type="molecule type" value="Genomic_DNA"/>
</dbReference>
<name>A0A4D6X6U2_PSEPU</name>
<gene>
    <name evidence="1" type="ORF">E6B08_08160</name>
</gene>
<dbReference type="Proteomes" id="UP000298551">
    <property type="component" value="Chromosome"/>
</dbReference>
<accession>A0A4D6X6U2</accession>
<evidence type="ECO:0000313" key="1">
    <source>
        <dbReference type="EMBL" id="QCI11372.1"/>
    </source>
</evidence>
<sequence length="298" mass="33646">MKFVNVVSNQQLPFLEKDEDALDAASGDGWAVNNNGNEIDRQPAVAHADDGILGPIRRRRFFMHSREPGMIKVRAEIQNAETYLWFKSEGMGADDTLEMTGLPLPSFTRQSYSFVRTRVAGDDSPSDGDEFAYVDNSTDYWLLEYVGRDTQIIKFARLRIASAANKSSVLWASHLVDDRFVSYTGFSFQSDDSNINDPLLFDGLLYRMAKQRSHRLPKLLDEKGPGAGQLMLSLHRSDNFLFGDAAGSGYTQALEKSLLFDLIDKEGNEHPLRFEYGVEEDDARNGLAARDKLRLFRR</sequence>
<dbReference type="RefSeq" id="WP_136913549.1">
    <property type="nucleotide sequence ID" value="NZ_CP039371.1"/>
</dbReference>